<comment type="caution">
    <text evidence="2">The sequence shown here is derived from an EMBL/GenBank/DDBJ whole genome shotgun (WGS) entry which is preliminary data.</text>
</comment>
<evidence type="ECO:0000313" key="3">
    <source>
        <dbReference type="Proteomes" id="UP000645828"/>
    </source>
</evidence>
<dbReference type="Proteomes" id="UP000645828">
    <property type="component" value="Unassembled WGS sequence"/>
</dbReference>
<dbReference type="AlphaFoldDB" id="A0A811YJD9"/>
<proteinExistence type="predicted"/>
<sequence>MAEAAGGSRLRGVAHRGPLRGLRGPASAGSPAPPRSPPSRFAIFPPGPRGRPAGAFSLPALGAGGAEEAAARGAAGPERRCSPSRGPRPSPRGCVRMEQPGGGVTCIRVDRHPRFSEARPPSSSQTP</sequence>
<feature type="compositionally biased region" description="Low complexity" evidence="1">
    <location>
        <begin position="38"/>
        <end position="76"/>
    </location>
</feature>
<feature type="region of interest" description="Disordered" evidence="1">
    <location>
        <begin position="1"/>
        <end position="127"/>
    </location>
</feature>
<keyword evidence="3" id="KW-1185">Reference proteome</keyword>
<evidence type="ECO:0000256" key="1">
    <source>
        <dbReference type="SAM" id="MobiDB-lite"/>
    </source>
</evidence>
<feature type="compositionally biased region" description="Low complexity" evidence="1">
    <location>
        <begin position="83"/>
        <end position="94"/>
    </location>
</feature>
<name>A0A811YJD9_NYCPR</name>
<accession>A0A811YJD9</accession>
<reference evidence="2" key="1">
    <citation type="submission" date="2020-12" db="EMBL/GenBank/DDBJ databases">
        <authorList>
            <consortium name="Molecular Ecology Group"/>
        </authorList>
    </citation>
    <scope>NUCLEOTIDE SEQUENCE</scope>
    <source>
        <strain evidence="2">TBG_1078</strain>
    </source>
</reference>
<feature type="compositionally biased region" description="Basic and acidic residues" evidence="1">
    <location>
        <begin position="108"/>
        <end position="117"/>
    </location>
</feature>
<evidence type="ECO:0000313" key="2">
    <source>
        <dbReference type="EMBL" id="CAD7677466.1"/>
    </source>
</evidence>
<dbReference type="EMBL" id="CAJHUB010000678">
    <property type="protein sequence ID" value="CAD7677466.1"/>
    <property type="molecule type" value="Genomic_DNA"/>
</dbReference>
<protein>
    <submittedName>
        <fullName evidence="2">(raccoon dog) hypothetical protein</fullName>
    </submittedName>
</protein>
<gene>
    <name evidence="2" type="ORF">NYPRO_LOCUS10264</name>
</gene>
<organism evidence="2 3">
    <name type="scientific">Nyctereutes procyonoides</name>
    <name type="common">Raccoon dog</name>
    <name type="synonym">Canis procyonoides</name>
    <dbReference type="NCBI Taxonomy" id="34880"/>
    <lineage>
        <taxon>Eukaryota</taxon>
        <taxon>Metazoa</taxon>
        <taxon>Chordata</taxon>
        <taxon>Craniata</taxon>
        <taxon>Vertebrata</taxon>
        <taxon>Euteleostomi</taxon>
        <taxon>Mammalia</taxon>
        <taxon>Eutheria</taxon>
        <taxon>Laurasiatheria</taxon>
        <taxon>Carnivora</taxon>
        <taxon>Caniformia</taxon>
        <taxon>Canidae</taxon>
        <taxon>Nyctereutes</taxon>
    </lineage>
</organism>